<protein>
    <submittedName>
        <fullName evidence="3">Uncharacterized protein</fullName>
    </submittedName>
</protein>
<dbReference type="AlphaFoldDB" id="A0A2A9D1Z1"/>
<proteinExistence type="predicted"/>
<organism evidence="3 4">
    <name type="scientific">Serinibacter salmoneus</name>
    <dbReference type="NCBI Taxonomy" id="556530"/>
    <lineage>
        <taxon>Bacteria</taxon>
        <taxon>Bacillati</taxon>
        <taxon>Actinomycetota</taxon>
        <taxon>Actinomycetes</taxon>
        <taxon>Micrococcales</taxon>
        <taxon>Beutenbergiaceae</taxon>
        <taxon>Serinibacter</taxon>
    </lineage>
</organism>
<feature type="region of interest" description="Disordered" evidence="1">
    <location>
        <begin position="394"/>
        <end position="443"/>
    </location>
</feature>
<feature type="transmembrane region" description="Helical" evidence="2">
    <location>
        <begin position="190"/>
        <end position="214"/>
    </location>
</feature>
<feature type="region of interest" description="Disordered" evidence="1">
    <location>
        <begin position="111"/>
        <end position="141"/>
    </location>
</feature>
<sequence length="443" mass="45984">MVRRIVGITLVVLGIAAVVLGILSATAWRTSEVVSATHESAEVPFVVVEPGVAGIVNDQVDITVTAAGADQAVTVIEGRDVDVEGWIGDLPYLAITGLADWENLTTELVEPDPADGEAAEGEDGESAESEEIPSPVGSDMWTRLREGEGTLEFPWFQPEDRTVLFIVRDGQEGAAPTVTFTWDREVSTPYVMPLVAGGTAAVVVGLILVVWSFLPSRRRSAEGEEDQPAHPESAPSEEPEAAESADADPVVSGDVGSRGTDSGGAAGPASPSSSDETSPGDPDHGPVSATTDVPTTAVAAPGAPRLTRRQLREMRRIHGEDASTAELEAIAAEIPLGEGAGAEHKPTTDAATDYPAWLRGESEESAGSSTLDGATAGEPRARVSIADASAWRRRWGVASSGEAAAALPGASDGQDADADATTDGARTQPADPDDQTRSEREER</sequence>
<dbReference type="OrthoDB" id="3249401at2"/>
<evidence type="ECO:0000256" key="2">
    <source>
        <dbReference type="SAM" id="Phobius"/>
    </source>
</evidence>
<feature type="region of interest" description="Disordered" evidence="1">
    <location>
        <begin position="221"/>
        <end position="309"/>
    </location>
</feature>
<feature type="region of interest" description="Disordered" evidence="1">
    <location>
        <begin position="361"/>
        <end position="382"/>
    </location>
</feature>
<evidence type="ECO:0000313" key="3">
    <source>
        <dbReference type="EMBL" id="PFG20275.1"/>
    </source>
</evidence>
<comment type="caution">
    <text evidence="3">The sequence shown here is derived from an EMBL/GenBank/DDBJ whole genome shotgun (WGS) entry which is preliminary data.</text>
</comment>
<feature type="compositionally biased region" description="Acidic residues" evidence="1">
    <location>
        <begin position="111"/>
        <end position="131"/>
    </location>
</feature>
<keyword evidence="2" id="KW-0812">Transmembrane</keyword>
<dbReference type="Proteomes" id="UP000224915">
    <property type="component" value="Unassembled WGS sequence"/>
</dbReference>
<dbReference type="RefSeq" id="WP_098469284.1">
    <property type="nucleotide sequence ID" value="NZ_PDJD01000001.1"/>
</dbReference>
<evidence type="ECO:0000313" key="4">
    <source>
        <dbReference type="Proteomes" id="UP000224915"/>
    </source>
</evidence>
<keyword evidence="4" id="KW-1185">Reference proteome</keyword>
<keyword evidence="2" id="KW-1133">Transmembrane helix</keyword>
<feature type="compositionally biased region" description="Low complexity" evidence="1">
    <location>
        <begin position="286"/>
        <end position="305"/>
    </location>
</feature>
<keyword evidence="2" id="KW-0472">Membrane</keyword>
<name>A0A2A9D1Z1_9MICO</name>
<feature type="compositionally biased region" description="Acidic residues" evidence="1">
    <location>
        <begin position="235"/>
        <end position="246"/>
    </location>
</feature>
<accession>A0A2A9D1Z1</accession>
<gene>
    <name evidence="3" type="ORF">ATL40_1872</name>
</gene>
<feature type="compositionally biased region" description="Basic and acidic residues" evidence="1">
    <location>
        <begin position="434"/>
        <end position="443"/>
    </location>
</feature>
<dbReference type="EMBL" id="PDJD01000001">
    <property type="protein sequence ID" value="PFG20275.1"/>
    <property type="molecule type" value="Genomic_DNA"/>
</dbReference>
<evidence type="ECO:0000256" key="1">
    <source>
        <dbReference type="SAM" id="MobiDB-lite"/>
    </source>
</evidence>
<reference evidence="3 4" key="1">
    <citation type="submission" date="2017-10" db="EMBL/GenBank/DDBJ databases">
        <title>Sequencing the genomes of 1000 actinobacteria strains.</title>
        <authorList>
            <person name="Klenk H.-P."/>
        </authorList>
    </citation>
    <scope>NUCLEOTIDE SEQUENCE [LARGE SCALE GENOMIC DNA]</scope>
    <source>
        <strain evidence="3 4">DSM 21801</strain>
    </source>
</reference>